<protein>
    <submittedName>
        <fullName evidence="1">Uncharacterized protein</fullName>
    </submittedName>
</protein>
<accession>A0A2K9Z9X5</accession>
<dbReference type="AlphaFoldDB" id="A0A2K9Z9X5"/>
<dbReference type="EMBL" id="CP025012">
    <property type="protein sequence ID" value="AUW45023.1"/>
    <property type="molecule type" value="Genomic_DNA"/>
</dbReference>
<evidence type="ECO:0000313" key="1">
    <source>
        <dbReference type="EMBL" id="AUW45023.1"/>
    </source>
</evidence>
<dbReference type="Proteomes" id="UP000238523">
    <property type="component" value="Chromosome"/>
</dbReference>
<gene>
    <name evidence="1" type="ORF">CUJ84_Chr004720</name>
</gene>
<sequence>MPAFRRPFEFALKCHDALRTLYYFELAHNPLEDRFQCRGYALVKIRRKNTRDCGRG</sequence>
<evidence type="ECO:0000313" key="2">
    <source>
        <dbReference type="Proteomes" id="UP000238523"/>
    </source>
</evidence>
<name>A0A2K9Z9X5_RHILE</name>
<organism evidence="1 2">
    <name type="scientific">Rhizobium leguminosarum</name>
    <dbReference type="NCBI Taxonomy" id="384"/>
    <lineage>
        <taxon>Bacteria</taxon>
        <taxon>Pseudomonadati</taxon>
        <taxon>Pseudomonadota</taxon>
        <taxon>Alphaproteobacteria</taxon>
        <taxon>Hyphomicrobiales</taxon>
        <taxon>Rhizobiaceae</taxon>
        <taxon>Rhizobium/Agrobacterium group</taxon>
        <taxon>Rhizobium</taxon>
    </lineage>
</organism>
<reference evidence="1 2" key="1">
    <citation type="submission" date="2017-11" db="EMBL/GenBank/DDBJ databases">
        <title>Complete genome of Rhizobium leguminosarum Norway, an ineffective micro-symbiont.</title>
        <authorList>
            <person name="Hoffrichter A."/>
            <person name="Liang J."/>
            <person name="Brachmann A."/>
            <person name="Marin M."/>
        </authorList>
    </citation>
    <scope>NUCLEOTIDE SEQUENCE [LARGE SCALE GENOMIC DNA]</scope>
    <source>
        <strain evidence="1 2">Norway</strain>
    </source>
</reference>
<proteinExistence type="predicted"/>